<organism evidence="10 11">
    <name type="scientific">Robbsia betulipollinis</name>
    <dbReference type="NCBI Taxonomy" id="2981849"/>
    <lineage>
        <taxon>Bacteria</taxon>
        <taxon>Pseudomonadati</taxon>
        <taxon>Pseudomonadota</taxon>
        <taxon>Betaproteobacteria</taxon>
        <taxon>Burkholderiales</taxon>
        <taxon>Burkholderiaceae</taxon>
        <taxon>Robbsia</taxon>
    </lineage>
</organism>
<name>A0ABT3ZKX8_9BURK</name>
<dbReference type="Gene3D" id="3.40.50.2300">
    <property type="match status" value="1"/>
</dbReference>
<keyword evidence="11" id="KW-1185">Reference proteome</keyword>
<evidence type="ECO:0000256" key="1">
    <source>
        <dbReference type="ARBA" id="ARBA00022553"/>
    </source>
</evidence>
<dbReference type="Gene3D" id="1.10.10.10">
    <property type="entry name" value="Winged helix-like DNA-binding domain superfamily/Winged helix DNA-binding domain"/>
    <property type="match status" value="1"/>
</dbReference>
<comment type="caution">
    <text evidence="10">The sequence shown here is derived from an EMBL/GenBank/DDBJ whole genome shotgun (WGS) entry which is preliminary data.</text>
</comment>
<feature type="domain" description="OmpR/PhoB-type" evidence="9">
    <location>
        <begin position="135"/>
        <end position="234"/>
    </location>
</feature>
<evidence type="ECO:0000256" key="7">
    <source>
        <dbReference type="PROSITE-ProRule" id="PRU01091"/>
    </source>
</evidence>
<protein>
    <submittedName>
        <fullName evidence="10">Response regulator</fullName>
    </submittedName>
</protein>
<dbReference type="SUPFAM" id="SSF46894">
    <property type="entry name" value="C-terminal effector domain of the bipartite response regulators"/>
    <property type="match status" value="1"/>
</dbReference>
<dbReference type="InterPro" id="IPR001867">
    <property type="entry name" value="OmpR/PhoB-type_DNA-bd"/>
</dbReference>
<dbReference type="PROSITE" id="PS50110">
    <property type="entry name" value="RESPONSE_REGULATORY"/>
    <property type="match status" value="1"/>
</dbReference>
<keyword evidence="3" id="KW-0805">Transcription regulation</keyword>
<proteinExistence type="predicted"/>
<sequence length="255" mass="28500">MSNTSPITVMLVDDDPVLQRMLTTFFTSREIGVIALTNASDLVAAVARERPSVIVLDVMMPLVDGFAALGRLRGAGDPTPVIMLTARDEHSDRLLGLEMGADDYVGKPFLPQELLARVQAVWRRHQYVPDRRAAAPALSFGRFEVDPFQRRVTKDGEDVRLGHGEFELLYVLLTHPLEKLSRRQLLELWTAAPAGSGERALDMPIWRLRGIIEADPAQPTVIRTLRGFGYLFVPPERQSDVDVRTVTSPEIRPPR</sequence>
<dbReference type="Proteomes" id="UP001082899">
    <property type="component" value="Unassembled WGS sequence"/>
</dbReference>
<dbReference type="Pfam" id="PF00486">
    <property type="entry name" value="Trans_reg_C"/>
    <property type="match status" value="1"/>
</dbReference>
<dbReference type="SMART" id="SM00862">
    <property type="entry name" value="Trans_reg_C"/>
    <property type="match status" value="1"/>
</dbReference>
<dbReference type="PANTHER" id="PTHR48111:SF1">
    <property type="entry name" value="TWO-COMPONENT RESPONSE REGULATOR ORR33"/>
    <property type="match status" value="1"/>
</dbReference>
<feature type="modified residue" description="4-aspartylphosphate" evidence="6">
    <location>
        <position position="57"/>
    </location>
</feature>
<dbReference type="InterPro" id="IPR011006">
    <property type="entry name" value="CheY-like_superfamily"/>
</dbReference>
<dbReference type="InterPro" id="IPR036388">
    <property type="entry name" value="WH-like_DNA-bd_sf"/>
</dbReference>
<reference evidence="10" key="1">
    <citation type="submission" date="2022-11" db="EMBL/GenBank/DDBJ databases">
        <title>Robbsia betulipollinis sp. nov., isolated from pollen of birch (Betula pendula).</title>
        <authorList>
            <person name="Shi H."/>
            <person name="Ambika Manirajan B."/>
            <person name="Ratering S."/>
            <person name="Geissler-Plaum R."/>
            <person name="Schnell S."/>
        </authorList>
    </citation>
    <scope>NUCLEOTIDE SEQUENCE</scope>
    <source>
        <strain evidence="10">Bb-Pol-6</strain>
    </source>
</reference>
<evidence type="ECO:0000259" key="8">
    <source>
        <dbReference type="PROSITE" id="PS50110"/>
    </source>
</evidence>
<dbReference type="InterPro" id="IPR001789">
    <property type="entry name" value="Sig_transdc_resp-reg_receiver"/>
</dbReference>
<feature type="DNA-binding region" description="OmpR/PhoB-type" evidence="7">
    <location>
        <begin position="135"/>
        <end position="234"/>
    </location>
</feature>
<evidence type="ECO:0000256" key="6">
    <source>
        <dbReference type="PROSITE-ProRule" id="PRU00169"/>
    </source>
</evidence>
<dbReference type="EMBL" id="JAPMXC010000001">
    <property type="protein sequence ID" value="MCY0386925.1"/>
    <property type="molecule type" value="Genomic_DNA"/>
</dbReference>
<dbReference type="InterPro" id="IPR039420">
    <property type="entry name" value="WalR-like"/>
</dbReference>
<keyword evidence="2" id="KW-0902">Two-component regulatory system</keyword>
<evidence type="ECO:0000313" key="11">
    <source>
        <dbReference type="Proteomes" id="UP001082899"/>
    </source>
</evidence>
<dbReference type="CDD" id="cd00383">
    <property type="entry name" value="trans_reg_C"/>
    <property type="match status" value="1"/>
</dbReference>
<accession>A0ABT3ZKX8</accession>
<dbReference type="PANTHER" id="PTHR48111">
    <property type="entry name" value="REGULATOR OF RPOS"/>
    <property type="match status" value="1"/>
</dbReference>
<evidence type="ECO:0000256" key="3">
    <source>
        <dbReference type="ARBA" id="ARBA00023015"/>
    </source>
</evidence>
<dbReference type="InterPro" id="IPR016032">
    <property type="entry name" value="Sig_transdc_resp-reg_C-effctor"/>
</dbReference>
<dbReference type="PROSITE" id="PS51755">
    <property type="entry name" value="OMPR_PHOB"/>
    <property type="match status" value="1"/>
</dbReference>
<gene>
    <name evidence="10" type="ORF">OVY01_06705</name>
</gene>
<keyword evidence="4 7" id="KW-0238">DNA-binding</keyword>
<evidence type="ECO:0000259" key="9">
    <source>
        <dbReference type="PROSITE" id="PS51755"/>
    </source>
</evidence>
<evidence type="ECO:0000256" key="4">
    <source>
        <dbReference type="ARBA" id="ARBA00023125"/>
    </source>
</evidence>
<dbReference type="RefSeq" id="WP_267846592.1">
    <property type="nucleotide sequence ID" value="NZ_JAPMXC010000001.1"/>
</dbReference>
<dbReference type="SMART" id="SM00448">
    <property type="entry name" value="REC"/>
    <property type="match status" value="1"/>
</dbReference>
<dbReference type="Gene3D" id="6.10.250.690">
    <property type="match status" value="1"/>
</dbReference>
<keyword evidence="1 6" id="KW-0597">Phosphoprotein</keyword>
<feature type="domain" description="Response regulatory" evidence="8">
    <location>
        <begin position="8"/>
        <end position="122"/>
    </location>
</feature>
<evidence type="ECO:0000313" key="10">
    <source>
        <dbReference type="EMBL" id="MCY0386925.1"/>
    </source>
</evidence>
<keyword evidence="5" id="KW-0804">Transcription</keyword>
<dbReference type="SUPFAM" id="SSF52172">
    <property type="entry name" value="CheY-like"/>
    <property type="match status" value="1"/>
</dbReference>
<evidence type="ECO:0000256" key="2">
    <source>
        <dbReference type="ARBA" id="ARBA00023012"/>
    </source>
</evidence>
<dbReference type="Pfam" id="PF00072">
    <property type="entry name" value="Response_reg"/>
    <property type="match status" value="1"/>
</dbReference>
<evidence type="ECO:0000256" key="5">
    <source>
        <dbReference type="ARBA" id="ARBA00023163"/>
    </source>
</evidence>